<dbReference type="Proteomes" id="UP000251314">
    <property type="component" value="Unassembled WGS sequence"/>
</dbReference>
<dbReference type="OrthoDB" id="117306at2759"/>
<dbReference type="EMBL" id="MJFZ01000025">
    <property type="protein sequence ID" value="RAW41745.1"/>
    <property type="molecule type" value="Genomic_DNA"/>
</dbReference>
<reference evidence="2" key="2">
    <citation type="submission" date="2018-10" db="EMBL/GenBank/DDBJ databases">
        <title>Effector identification in a new, highly contiguous assembly of the strawberry crown rot pathogen Phytophthora cactorum.</title>
        <authorList>
            <person name="Armitage A.D."/>
            <person name="Nellist C.F."/>
            <person name="Bates H."/>
            <person name="Vickerstaff R.J."/>
            <person name="Harrison R.J."/>
        </authorList>
    </citation>
    <scope>NUCLEOTIDE SEQUENCE</scope>
    <source>
        <strain evidence="2">15-7</strain>
        <strain evidence="3">4032</strain>
        <strain evidence="4">4040</strain>
        <strain evidence="5">P415</strain>
        <strain evidence="6">P421</strain>
    </source>
</reference>
<dbReference type="EMBL" id="RCML01000128">
    <property type="protein sequence ID" value="KAG2989734.1"/>
    <property type="molecule type" value="Genomic_DNA"/>
</dbReference>
<feature type="compositionally biased region" description="Acidic residues" evidence="1">
    <location>
        <begin position="13"/>
        <end position="32"/>
    </location>
</feature>
<evidence type="ECO:0000313" key="7">
    <source>
        <dbReference type="EMBL" id="RAW41745.1"/>
    </source>
</evidence>
<evidence type="ECO:0000313" key="6">
    <source>
        <dbReference type="EMBL" id="KAG3224577.1"/>
    </source>
</evidence>
<evidence type="ECO:0000313" key="8">
    <source>
        <dbReference type="Proteomes" id="UP000251314"/>
    </source>
</evidence>
<accession>A0A329SYS8</accession>
<name>A0A329SYS8_9STRA</name>
<protein>
    <recommendedName>
        <fullName evidence="9">PiggyBac transposable element-derived protein domain-containing protein</fullName>
    </recommendedName>
</protein>
<dbReference type="VEuPathDB" id="FungiDB:PC110_g2077"/>
<dbReference type="AlphaFoldDB" id="A0A329SYS8"/>
<keyword evidence="8" id="KW-1185">Reference proteome</keyword>
<evidence type="ECO:0000313" key="4">
    <source>
        <dbReference type="EMBL" id="KAG2947368.1"/>
    </source>
</evidence>
<dbReference type="Proteomes" id="UP000735874">
    <property type="component" value="Unassembled WGS sequence"/>
</dbReference>
<dbReference type="EMBL" id="RCMG01000044">
    <property type="protein sequence ID" value="KAG2866196.1"/>
    <property type="molecule type" value="Genomic_DNA"/>
</dbReference>
<evidence type="ECO:0000313" key="3">
    <source>
        <dbReference type="EMBL" id="KAG2938914.1"/>
    </source>
</evidence>
<evidence type="ECO:0008006" key="9">
    <source>
        <dbReference type="Google" id="ProtNLM"/>
    </source>
</evidence>
<gene>
    <name evidence="7" type="ORF">PC110_g2077</name>
    <name evidence="2" type="ORF">PC113_g3029</name>
    <name evidence="3" type="ORF">PC115_g3472</name>
    <name evidence="4" type="ORF">PC117_g6857</name>
    <name evidence="5" type="ORF">PC118_g6005</name>
    <name evidence="6" type="ORF">PC129_g4776</name>
</gene>
<comment type="caution">
    <text evidence="7">The sequence shown here is derived from an EMBL/GenBank/DDBJ whole genome shotgun (WGS) entry which is preliminary data.</text>
</comment>
<evidence type="ECO:0000256" key="1">
    <source>
        <dbReference type="SAM" id="MobiDB-lite"/>
    </source>
</evidence>
<dbReference type="Proteomes" id="UP000774804">
    <property type="component" value="Unassembled WGS sequence"/>
</dbReference>
<dbReference type="Proteomes" id="UP000760860">
    <property type="component" value="Unassembled WGS sequence"/>
</dbReference>
<dbReference type="EMBL" id="RCMK01000134">
    <property type="protein sequence ID" value="KAG2947368.1"/>
    <property type="molecule type" value="Genomic_DNA"/>
</dbReference>
<dbReference type="EMBL" id="RCMI01000058">
    <property type="protein sequence ID" value="KAG2938914.1"/>
    <property type="molecule type" value="Genomic_DNA"/>
</dbReference>
<sequence>MSVSAQHCTGLNSDEDTSEDEEQENDDEDESGEANLWDGDWDIVALTDEEEDKERADLPESVCLTAARNKKTPLAMKYIGGDVAEDPLALLFYLTPPKLWTQIAVVESNRYHAQIIPG</sequence>
<feature type="region of interest" description="Disordered" evidence="1">
    <location>
        <begin position="1"/>
        <end position="40"/>
    </location>
</feature>
<evidence type="ECO:0000313" key="2">
    <source>
        <dbReference type="EMBL" id="KAG2866196.1"/>
    </source>
</evidence>
<evidence type="ECO:0000313" key="5">
    <source>
        <dbReference type="EMBL" id="KAG2989734.1"/>
    </source>
</evidence>
<organism evidence="7 8">
    <name type="scientific">Phytophthora cactorum</name>
    <dbReference type="NCBI Taxonomy" id="29920"/>
    <lineage>
        <taxon>Eukaryota</taxon>
        <taxon>Sar</taxon>
        <taxon>Stramenopiles</taxon>
        <taxon>Oomycota</taxon>
        <taxon>Peronosporomycetes</taxon>
        <taxon>Peronosporales</taxon>
        <taxon>Peronosporaceae</taxon>
        <taxon>Phytophthora</taxon>
    </lineage>
</organism>
<feature type="compositionally biased region" description="Polar residues" evidence="1">
    <location>
        <begin position="1"/>
        <end position="12"/>
    </location>
</feature>
<dbReference type="Proteomes" id="UP000697107">
    <property type="component" value="Unassembled WGS sequence"/>
</dbReference>
<dbReference type="Proteomes" id="UP000736787">
    <property type="component" value="Unassembled WGS sequence"/>
</dbReference>
<dbReference type="EMBL" id="RCMV01000107">
    <property type="protein sequence ID" value="KAG3224577.1"/>
    <property type="molecule type" value="Genomic_DNA"/>
</dbReference>
<reference evidence="7 8" key="1">
    <citation type="submission" date="2018-01" db="EMBL/GenBank/DDBJ databases">
        <title>Draft genome of the strawberry crown rot pathogen Phytophthora cactorum.</title>
        <authorList>
            <person name="Armitage A.D."/>
            <person name="Lysoe E."/>
            <person name="Nellist C.F."/>
            <person name="Harrison R.J."/>
            <person name="Brurberg M.B."/>
        </authorList>
    </citation>
    <scope>NUCLEOTIDE SEQUENCE [LARGE SCALE GENOMIC DNA]</scope>
    <source>
        <strain evidence="7 8">10300</strain>
    </source>
</reference>
<proteinExistence type="predicted"/>